<organism evidence="8">
    <name type="scientific">candidate division TA06 bacterium ADurb.Bin131</name>
    <dbReference type="NCBI Taxonomy" id="1852827"/>
    <lineage>
        <taxon>Bacteria</taxon>
        <taxon>Bacteria division TA06</taxon>
    </lineage>
</organism>
<dbReference type="PANTHER" id="PTHR43480:SF1">
    <property type="entry name" value="ACYL-[ACYL-CARRIER-PROTEIN]--UDP-N-ACETYLGLUCOSAMINE O-ACYLTRANSFERASE, MITOCHONDRIAL-RELATED"/>
    <property type="match status" value="1"/>
</dbReference>
<dbReference type="PIRSF" id="PIRSF000456">
    <property type="entry name" value="UDP-GlcNAc_acltr"/>
    <property type="match status" value="1"/>
</dbReference>
<comment type="subcellular location">
    <subcellularLocation>
        <location evidence="6">Cytoplasm</location>
    </subcellularLocation>
</comment>
<dbReference type="InterPro" id="IPR001451">
    <property type="entry name" value="Hexapep"/>
</dbReference>
<dbReference type="UniPathway" id="UPA00359">
    <property type="reaction ID" value="UER00477"/>
</dbReference>
<dbReference type="CDD" id="cd03351">
    <property type="entry name" value="LbH_UDP-GlcNAc_AT"/>
    <property type="match status" value="1"/>
</dbReference>
<keyword evidence="6" id="KW-0963">Cytoplasm</keyword>
<dbReference type="Gene3D" id="2.160.10.10">
    <property type="entry name" value="Hexapeptide repeat proteins"/>
    <property type="match status" value="1"/>
</dbReference>
<dbReference type="GO" id="GO:0005737">
    <property type="term" value="C:cytoplasm"/>
    <property type="evidence" value="ECO:0007669"/>
    <property type="project" value="UniProtKB-SubCell"/>
</dbReference>
<dbReference type="EMBL" id="MWDQ01000027">
    <property type="protein sequence ID" value="OQB74853.1"/>
    <property type="molecule type" value="Genomic_DNA"/>
</dbReference>
<evidence type="ECO:0000256" key="4">
    <source>
        <dbReference type="ARBA" id="ARBA00023098"/>
    </source>
</evidence>
<evidence type="ECO:0000259" key="7">
    <source>
        <dbReference type="Pfam" id="PF13720"/>
    </source>
</evidence>
<comment type="pathway">
    <text evidence="6">Glycolipid biosynthesis; lipid IV(A) biosynthesis; lipid IV(A) from (3R)-3-hydroxytetradecanoyl-[acyl-carrier-protein] and UDP-N-acetyl-alpha-D-glucosamine: step 1/6.</text>
</comment>
<comment type="catalytic activity">
    <reaction evidence="6">
        <text>a (3R)-hydroxyacyl-[ACP] + UDP-N-acetyl-alpha-D-glucosamine = a UDP-3-O-[(3R)-3-hydroxyacyl]-N-acetyl-alpha-D-glucosamine + holo-[ACP]</text>
        <dbReference type="Rhea" id="RHEA:67812"/>
        <dbReference type="Rhea" id="RHEA-COMP:9685"/>
        <dbReference type="Rhea" id="RHEA-COMP:9945"/>
        <dbReference type="ChEBI" id="CHEBI:57705"/>
        <dbReference type="ChEBI" id="CHEBI:64479"/>
        <dbReference type="ChEBI" id="CHEBI:78827"/>
        <dbReference type="ChEBI" id="CHEBI:173225"/>
        <dbReference type="EC" id="2.3.1.129"/>
    </reaction>
</comment>
<dbReference type="InterPro" id="IPR010137">
    <property type="entry name" value="Lipid_A_LpxA"/>
</dbReference>
<dbReference type="Proteomes" id="UP000485562">
    <property type="component" value="Unassembled WGS sequence"/>
</dbReference>
<dbReference type="InterPro" id="IPR011004">
    <property type="entry name" value="Trimer_LpxA-like_sf"/>
</dbReference>
<dbReference type="SUPFAM" id="SSF51161">
    <property type="entry name" value="Trimeric LpxA-like enzymes"/>
    <property type="match status" value="1"/>
</dbReference>
<dbReference type="InterPro" id="IPR037157">
    <property type="entry name" value="Acetyltransf_C_sf"/>
</dbReference>
<dbReference type="NCBIfam" id="TIGR01852">
    <property type="entry name" value="lipid_A_lpxA"/>
    <property type="match status" value="1"/>
</dbReference>
<comment type="function">
    <text evidence="6">Involved in the biosynthesis of lipid A, a phosphorylated glycolipid that anchors the lipopolysaccharide to the outer membrane of the cell.</text>
</comment>
<comment type="similarity">
    <text evidence="6">Belongs to the transferase hexapeptide repeat family. LpxA subfamily.</text>
</comment>
<name>A0A1V6CDA5_UNCT6</name>
<keyword evidence="5 6" id="KW-0012">Acyltransferase</keyword>
<dbReference type="GO" id="GO:0008780">
    <property type="term" value="F:acyl-[acyl-carrier-protein]-UDP-N-acetylglucosamine O-acyltransferase activity"/>
    <property type="evidence" value="ECO:0007669"/>
    <property type="project" value="UniProtKB-UniRule"/>
</dbReference>
<dbReference type="GO" id="GO:0009245">
    <property type="term" value="P:lipid A biosynthetic process"/>
    <property type="evidence" value="ECO:0007669"/>
    <property type="project" value="UniProtKB-UniRule"/>
</dbReference>
<dbReference type="NCBIfam" id="NF003657">
    <property type="entry name" value="PRK05289.1"/>
    <property type="match status" value="1"/>
</dbReference>
<comment type="subunit">
    <text evidence="6">Homotrimer.</text>
</comment>
<sequence length="266" mass="29268">MVNTIMSLIHPSAIVSCEAQIGENTKIGPFVVIEGNVKIGNDCFIGPMVHIKENVEIGDNCRIYTSAVIGNPPQDLKYKGESSFARIGKNNTIREFVTINTATGENQSTIIGDNNLLMAYVHIAHNCIIKNNCVIANAATIAGHVFIDDYAIIGGLVGIHQFSRIGKHSIIGGCSKITKDIIPFITADGRPARPCGINIFGLKRRNFPEETISILNEAYRTIFRKNLTTQESIRILSTEFSGIPEIREIIEFINLSERGIARERLT</sequence>
<keyword evidence="4 6" id="KW-0443">Lipid metabolism</keyword>
<dbReference type="Pfam" id="PF13720">
    <property type="entry name" value="Acetyltransf_11"/>
    <property type="match status" value="1"/>
</dbReference>
<dbReference type="GO" id="GO:0016020">
    <property type="term" value="C:membrane"/>
    <property type="evidence" value="ECO:0007669"/>
    <property type="project" value="GOC"/>
</dbReference>
<keyword evidence="6" id="KW-0677">Repeat</keyword>
<dbReference type="HAMAP" id="MF_00387">
    <property type="entry name" value="LpxA"/>
    <property type="match status" value="1"/>
</dbReference>
<dbReference type="AlphaFoldDB" id="A0A1V6CDA5"/>
<evidence type="ECO:0000256" key="5">
    <source>
        <dbReference type="ARBA" id="ARBA00023315"/>
    </source>
</evidence>
<evidence type="ECO:0000256" key="1">
    <source>
        <dbReference type="ARBA" id="ARBA00022516"/>
    </source>
</evidence>
<evidence type="ECO:0000256" key="6">
    <source>
        <dbReference type="HAMAP-Rule" id="MF_00387"/>
    </source>
</evidence>
<dbReference type="PANTHER" id="PTHR43480">
    <property type="entry name" value="ACYL-[ACYL-CARRIER-PROTEIN]--UDP-N-ACETYLGLUCOSAMINE O-ACYLTRANSFERASE"/>
    <property type="match status" value="1"/>
</dbReference>
<feature type="domain" description="UDP N-acetylglucosamine O-acyltransferase C-terminal" evidence="7">
    <location>
        <begin position="180"/>
        <end position="260"/>
    </location>
</feature>
<dbReference type="EC" id="2.3.1.129" evidence="6"/>
<evidence type="ECO:0000256" key="2">
    <source>
        <dbReference type="ARBA" id="ARBA00022556"/>
    </source>
</evidence>
<proteinExistence type="inferred from homology"/>
<keyword evidence="2 6" id="KW-0441">Lipid A biosynthesis</keyword>
<protein>
    <recommendedName>
        <fullName evidence="6">Acyl-[acyl-carrier-protein]--UDP-N-acetylglucosamine O-acyltransferase</fullName>
        <shortName evidence="6">UDP-N-acetylglucosamine acyltransferase</shortName>
        <ecNumber evidence="6">2.3.1.129</ecNumber>
    </recommendedName>
</protein>
<reference evidence="8" key="1">
    <citation type="submission" date="2017-02" db="EMBL/GenBank/DDBJ databases">
        <title>Delving into the versatile metabolic prowess of the omnipresent phylum Bacteroidetes.</title>
        <authorList>
            <person name="Nobu M.K."/>
            <person name="Mei R."/>
            <person name="Narihiro T."/>
            <person name="Kuroda K."/>
            <person name="Liu W.-T."/>
        </authorList>
    </citation>
    <scope>NUCLEOTIDE SEQUENCE</scope>
    <source>
        <strain evidence="8">ADurb.Bin131</strain>
    </source>
</reference>
<dbReference type="Gene3D" id="1.20.1180.10">
    <property type="entry name" value="Udp N-acetylglucosamine O-acyltransferase, C-terminal domain"/>
    <property type="match status" value="1"/>
</dbReference>
<evidence type="ECO:0000313" key="8">
    <source>
        <dbReference type="EMBL" id="OQB74853.1"/>
    </source>
</evidence>
<dbReference type="InterPro" id="IPR029098">
    <property type="entry name" value="Acetyltransf_C"/>
</dbReference>
<comment type="caution">
    <text evidence="8">The sequence shown here is derived from an EMBL/GenBank/DDBJ whole genome shotgun (WGS) entry which is preliminary data.</text>
</comment>
<keyword evidence="1 6" id="KW-0444">Lipid biosynthesis</keyword>
<keyword evidence="3 6" id="KW-0808">Transferase</keyword>
<accession>A0A1V6CDA5</accession>
<evidence type="ECO:0000256" key="3">
    <source>
        <dbReference type="ARBA" id="ARBA00022679"/>
    </source>
</evidence>
<gene>
    <name evidence="6 8" type="primary">lpxA</name>
    <name evidence="8" type="ORF">BWX89_00342</name>
</gene>
<dbReference type="Pfam" id="PF00132">
    <property type="entry name" value="Hexapep"/>
    <property type="match status" value="2"/>
</dbReference>